<dbReference type="SUPFAM" id="SSF53474">
    <property type="entry name" value="alpha/beta-Hydrolases"/>
    <property type="match status" value="1"/>
</dbReference>
<dbReference type="PANTHER" id="PTHR36837">
    <property type="entry name" value="POLY(3-HYDROXYALKANOATE) POLYMERASE SUBUNIT PHAC"/>
    <property type="match status" value="1"/>
</dbReference>
<name>A0ABT2AAT2_9BURK</name>
<reference evidence="1 2" key="1">
    <citation type="submission" date="2022-08" db="EMBL/GenBank/DDBJ databases">
        <title>Reclassification of Massilia species as members of the genera Telluria, Duganella, Pseudoduganella, Mokoshia gen. nov. and Zemynaea gen. nov. using orthogonal and non-orthogonal genome-based approaches.</title>
        <authorList>
            <person name="Bowman J.P."/>
        </authorList>
    </citation>
    <scope>NUCLEOTIDE SEQUENCE [LARGE SCALE GENOMIC DNA]</scope>
    <source>
        <strain evidence="1 2">LMG 28164</strain>
    </source>
</reference>
<dbReference type="PANTHER" id="PTHR36837:SF2">
    <property type="entry name" value="POLY(3-HYDROXYALKANOATE) POLYMERASE SUBUNIT PHAC"/>
    <property type="match status" value="1"/>
</dbReference>
<evidence type="ECO:0000313" key="2">
    <source>
        <dbReference type="Proteomes" id="UP001205560"/>
    </source>
</evidence>
<dbReference type="RefSeq" id="WP_258846669.1">
    <property type="nucleotide sequence ID" value="NZ_JANUGX010000021.1"/>
</dbReference>
<proteinExistence type="predicted"/>
<evidence type="ECO:0000313" key="1">
    <source>
        <dbReference type="EMBL" id="MCS0590895.1"/>
    </source>
</evidence>
<keyword evidence="1" id="KW-0378">Hydrolase</keyword>
<organism evidence="1 2">
    <name type="scientific">Massilia norwichensis</name>
    <dbReference type="NCBI Taxonomy" id="1442366"/>
    <lineage>
        <taxon>Bacteria</taxon>
        <taxon>Pseudomonadati</taxon>
        <taxon>Pseudomonadota</taxon>
        <taxon>Betaproteobacteria</taxon>
        <taxon>Burkholderiales</taxon>
        <taxon>Oxalobacteraceae</taxon>
        <taxon>Telluria group</taxon>
        <taxon>Massilia</taxon>
    </lineage>
</organism>
<protein>
    <submittedName>
        <fullName evidence="1">Alpha/beta hydrolase</fullName>
    </submittedName>
</protein>
<dbReference type="GO" id="GO:0016787">
    <property type="term" value="F:hydrolase activity"/>
    <property type="evidence" value="ECO:0007669"/>
    <property type="project" value="UniProtKB-KW"/>
</dbReference>
<keyword evidence="2" id="KW-1185">Reference proteome</keyword>
<gene>
    <name evidence="1" type="ORF">NX782_17035</name>
</gene>
<dbReference type="Gene3D" id="3.40.50.1820">
    <property type="entry name" value="alpha/beta hydrolase"/>
    <property type="match status" value="1"/>
</dbReference>
<accession>A0ABT2AAT2</accession>
<dbReference type="InterPro" id="IPR029058">
    <property type="entry name" value="AB_hydrolase_fold"/>
</dbReference>
<dbReference type="Proteomes" id="UP001205560">
    <property type="component" value="Unassembled WGS sequence"/>
</dbReference>
<dbReference type="InterPro" id="IPR051321">
    <property type="entry name" value="PHA/PHB_synthase"/>
</dbReference>
<sequence length="364" mass="40049">MHAMNWSAFGTLGAMALKQMDRSRQARGQMMERAGYGPRPTPSSTVHREPGLHLRRYGAQAAEGPSVLLVPAPIKRAYIWDLAPERSVVRRWTERGYRVYLAEWEPLPDAGAGQAFGLADYADRLLGACRQAMDADGSSGHPVLAGHSLGGVLAAIHSCLHPDQVRATLLLEAPLHFGPDACCFHKLVQATPDAHQVAGTFGQVPGAFLNTMSALAEPQAFQWERWMDRWLSLGDPQALATHMQVERWTHDEFALPGQLFGDIVECLYRGDRLMRGELEIGGRRIGPQDLRTPLLSVVDPRSKLIPPAAVLPFHEAAASPRKQVLHYEGDIGVNLQHVGVLVGRSAHARLWPAVFDWLDGRVES</sequence>
<dbReference type="EMBL" id="JANUGX010000021">
    <property type="protein sequence ID" value="MCS0590895.1"/>
    <property type="molecule type" value="Genomic_DNA"/>
</dbReference>
<comment type="caution">
    <text evidence="1">The sequence shown here is derived from an EMBL/GenBank/DDBJ whole genome shotgun (WGS) entry which is preliminary data.</text>
</comment>